<dbReference type="PANTHER" id="PTHR47506:SF1">
    <property type="entry name" value="HTH-TYPE TRANSCRIPTIONAL REGULATOR YJDC"/>
    <property type="match status" value="1"/>
</dbReference>
<dbReference type="GO" id="GO:0003677">
    <property type="term" value="F:DNA binding"/>
    <property type="evidence" value="ECO:0007669"/>
    <property type="project" value="UniProtKB-KW"/>
</dbReference>
<accession>A0A3B0QXI3</accession>
<evidence type="ECO:0000256" key="3">
    <source>
        <dbReference type="ARBA" id="ARBA00023163"/>
    </source>
</evidence>
<dbReference type="Gene3D" id="1.10.10.60">
    <property type="entry name" value="Homeodomain-like"/>
    <property type="match status" value="1"/>
</dbReference>
<dbReference type="PRINTS" id="PR00455">
    <property type="entry name" value="HTHTETR"/>
</dbReference>
<sequence>MPKIETFNRDLVLTQAAEVFQEKGYNATSMQDLVDATGLNRSSIYNSFVSKLDLYLDCLKSYETKFNRDTSKVLLKAQNPLHAIELIFKLYINVITVDKYDKGCLIGNCKAEMANQEKVITTFLENNQKNMLLLLEDLIVKGQEENLINTKQNPKVYALYLFSSLQGFRMTGILITDRTQLKGIANSVLQSIS</sequence>
<dbReference type="Pfam" id="PF16925">
    <property type="entry name" value="TetR_C_13"/>
    <property type="match status" value="1"/>
</dbReference>
<keyword evidence="3" id="KW-0804">Transcription</keyword>
<protein>
    <recommendedName>
        <fullName evidence="4">HTH tetR-type domain-containing protein</fullName>
    </recommendedName>
</protein>
<dbReference type="SUPFAM" id="SSF46689">
    <property type="entry name" value="Homeodomain-like"/>
    <property type="match status" value="1"/>
</dbReference>
<keyword evidence="2" id="KW-0238">DNA-binding</keyword>
<dbReference type="EMBL" id="UOEB01000303">
    <property type="protein sequence ID" value="VAV86174.1"/>
    <property type="molecule type" value="Genomic_DNA"/>
</dbReference>
<keyword evidence="1" id="KW-0805">Transcription regulation</keyword>
<dbReference type="InterPro" id="IPR009057">
    <property type="entry name" value="Homeodomain-like_sf"/>
</dbReference>
<organism evidence="5">
    <name type="scientific">hydrothermal vent metagenome</name>
    <dbReference type="NCBI Taxonomy" id="652676"/>
    <lineage>
        <taxon>unclassified sequences</taxon>
        <taxon>metagenomes</taxon>
        <taxon>ecological metagenomes</taxon>
    </lineage>
</organism>
<evidence type="ECO:0000256" key="2">
    <source>
        <dbReference type="ARBA" id="ARBA00023125"/>
    </source>
</evidence>
<dbReference type="InterPro" id="IPR011075">
    <property type="entry name" value="TetR_C"/>
</dbReference>
<proteinExistence type="predicted"/>
<dbReference type="Gene3D" id="1.10.357.10">
    <property type="entry name" value="Tetracycline Repressor, domain 2"/>
    <property type="match status" value="1"/>
</dbReference>
<dbReference type="SUPFAM" id="SSF48498">
    <property type="entry name" value="Tetracyclin repressor-like, C-terminal domain"/>
    <property type="match status" value="1"/>
</dbReference>
<dbReference type="InterPro" id="IPR001647">
    <property type="entry name" value="HTH_TetR"/>
</dbReference>
<evidence type="ECO:0000313" key="5">
    <source>
        <dbReference type="EMBL" id="VAV86174.1"/>
    </source>
</evidence>
<evidence type="ECO:0000256" key="1">
    <source>
        <dbReference type="ARBA" id="ARBA00023015"/>
    </source>
</evidence>
<gene>
    <name evidence="5" type="ORF">MNBD_BACTEROID02-1923</name>
</gene>
<evidence type="ECO:0000259" key="4">
    <source>
        <dbReference type="PROSITE" id="PS50977"/>
    </source>
</evidence>
<dbReference type="InterPro" id="IPR036271">
    <property type="entry name" value="Tet_transcr_reg_TetR-rel_C_sf"/>
</dbReference>
<name>A0A3B0QXI3_9ZZZZ</name>
<reference evidence="5" key="1">
    <citation type="submission" date="2018-06" db="EMBL/GenBank/DDBJ databases">
        <authorList>
            <person name="Zhirakovskaya E."/>
        </authorList>
    </citation>
    <scope>NUCLEOTIDE SEQUENCE</scope>
</reference>
<dbReference type="Pfam" id="PF00440">
    <property type="entry name" value="TetR_N"/>
    <property type="match status" value="1"/>
</dbReference>
<feature type="domain" description="HTH tetR-type" evidence="4">
    <location>
        <begin position="6"/>
        <end position="66"/>
    </location>
</feature>
<dbReference type="PANTHER" id="PTHR47506">
    <property type="entry name" value="TRANSCRIPTIONAL REGULATORY PROTEIN"/>
    <property type="match status" value="1"/>
</dbReference>
<dbReference type="PROSITE" id="PS50977">
    <property type="entry name" value="HTH_TETR_2"/>
    <property type="match status" value="1"/>
</dbReference>
<dbReference type="AlphaFoldDB" id="A0A3B0QXI3"/>